<feature type="compositionally biased region" description="Basic residues" evidence="1">
    <location>
        <begin position="24"/>
        <end position="34"/>
    </location>
</feature>
<sequence>MAQACSMQLTAAVQESDLSDHRNSCRPKTSRKRENKAGEEPFSPGNVPPDRRSKGINPALGMPIGARTQKGIRAISATIGEGQGNAGVEDTRERGGNDKIRGSRKRKPEKADFKTLPLRFKYPCEFRNGSVKKRRVGRG</sequence>
<feature type="compositionally biased region" description="Polar residues" evidence="1">
    <location>
        <begin position="1"/>
        <end position="13"/>
    </location>
</feature>
<feature type="compositionally biased region" description="Basic and acidic residues" evidence="1">
    <location>
        <begin position="89"/>
        <end position="101"/>
    </location>
</feature>
<proteinExistence type="predicted"/>
<feature type="region of interest" description="Disordered" evidence="1">
    <location>
        <begin position="1"/>
        <end position="65"/>
    </location>
</feature>
<organism evidence="2 3">
    <name type="scientific">Ensete ventricosum</name>
    <name type="common">Abyssinian banana</name>
    <name type="synonym">Musa ensete</name>
    <dbReference type="NCBI Taxonomy" id="4639"/>
    <lineage>
        <taxon>Eukaryota</taxon>
        <taxon>Viridiplantae</taxon>
        <taxon>Streptophyta</taxon>
        <taxon>Embryophyta</taxon>
        <taxon>Tracheophyta</taxon>
        <taxon>Spermatophyta</taxon>
        <taxon>Magnoliopsida</taxon>
        <taxon>Liliopsida</taxon>
        <taxon>Zingiberales</taxon>
        <taxon>Musaceae</taxon>
        <taxon>Ensete</taxon>
    </lineage>
</organism>
<dbReference type="Proteomes" id="UP000287651">
    <property type="component" value="Unassembled WGS sequence"/>
</dbReference>
<dbReference type="AlphaFoldDB" id="A0A426XE65"/>
<reference evidence="2 3" key="1">
    <citation type="journal article" date="2014" name="Agronomy (Basel)">
        <title>A Draft Genome Sequence for Ensete ventricosum, the Drought-Tolerant Tree Against Hunger.</title>
        <authorList>
            <person name="Harrison J."/>
            <person name="Moore K.A."/>
            <person name="Paszkiewicz K."/>
            <person name="Jones T."/>
            <person name="Grant M."/>
            <person name="Ambacheew D."/>
            <person name="Muzemil S."/>
            <person name="Studholme D.J."/>
        </authorList>
    </citation>
    <scope>NUCLEOTIDE SEQUENCE [LARGE SCALE GENOMIC DNA]</scope>
</reference>
<protein>
    <submittedName>
        <fullName evidence="2">Uncharacterized protein</fullName>
    </submittedName>
</protein>
<evidence type="ECO:0000256" key="1">
    <source>
        <dbReference type="SAM" id="MobiDB-lite"/>
    </source>
</evidence>
<accession>A0A426XE65</accession>
<name>A0A426XE65_ENSVE</name>
<dbReference type="EMBL" id="AMZH03021900">
    <property type="protein sequence ID" value="RRT37771.1"/>
    <property type="molecule type" value="Genomic_DNA"/>
</dbReference>
<feature type="region of interest" description="Disordered" evidence="1">
    <location>
        <begin position="78"/>
        <end position="110"/>
    </location>
</feature>
<comment type="caution">
    <text evidence="2">The sequence shown here is derived from an EMBL/GenBank/DDBJ whole genome shotgun (WGS) entry which is preliminary data.</text>
</comment>
<evidence type="ECO:0000313" key="2">
    <source>
        <dbReference type="EMBL" id="RRT37771.1"/>
    </source>
</evidence>
<gene>
    <name evidence="2" type="ORF">B296_00052317</name>
</gene>
<evidence type="ECO:0000313" key="3">
    <source>
        <dbReference type="Proteomes" id="UP000287651"/>
    </source>
</evidence>